<dbReference type="AlphaFoldDB" id="A0A5C6RTN7"/>
<keyword evidence="6 9" id="KW-0093">Biotin biosynthesis</keyword>
<comment type="catalytic activity">
    <reaction evidence="8 9">
        <text>(8S)-8-amino-7-oxononanoate + S-adenosyl-L-methionine = S-adenosyl-4-methylsulfanyl-2-oxobutanoate + (7R,8S)-7,8-diammoniononanoate</text>
        <dbReference type="Rhea" id="RHEA:16861"/>
        <dbReference type="ChEBI" id="CHEBI:16490"/>
        <dbReference type="ChEBI" id="CHEBI:59789"/>
        <dbReference type="ChEBI" id="CHEBI:149468"/>
        <dbReference type="ChEBI" id="CHEBI:149469"/>
        <dbReference type="EC" id="2.6.1.62"/>
    </reaction>
</comment>
<evidence type="ECO:0000313" key="11">
    <source>
        <dbReference type="Proteomes" id="UP000321721"/>
    </source>
</evidence>
<comment type="similarity">
    <text evidence="9">Belongs to the class-III pyridoxal-phosphate-dependent aminotransferase family. BioA subfamily.</text>
</comment>
<dbReference type="GO" id="GO:0009102">
    <property type="term" value="P:biotin biosynthetic process"/>
    <property type="evidence" value="ECO:0007669"/>
    <property type="project" value="UniProtKB-UniRule"/>
</dbReference>
<comment type="subunit">
    <text evidence="9">Homodimer.</text>
</comment>
<feature type="binding site" evidence="9">
    <location>
        <begin position="109"/>
        <end position="110"/>
    </location>
    <ligand>
        <name>pyridoxal 5'-phosphate</name>
        <dbReference type="ChEBI" id="CHEBI:597326"/>
    </ligand>
</feature>
<dbReference type="GO" id="GO:0004141">
    <property type="term" value="F:dethiobiotin synthase activity"/>
    <property type="evidence" value="ECO:0007669"/>
    <property type="project" value="TreeGrafter"/>
</dbReference>
<evidence type="ECO:0000256" key="8">
    <source>
        <dbReference type="ARBA" id="ARBA00048449"/>
    </source>
</evidence>
<dbReference type="InterPro" id="IPR015421">
    <property type="entry name" value="PyrdxlP-dep_Trfase_major"/>
</dbReference>
<evidence type="ECO:0000256" key="1">
    <source>
        <dbReference type="ARBA" id="ARBA00001933"/>
    </source>
</evidence>
<evidence type="ECO:0000256" key="7">
    <source>
        <dbReference type="ARBA" id="ARBA00022898"/>
    </source>
</evidence>
<dbReference type="Pfam" id="PF00202">
    <property type="entry name" value="Aminotran_3"/>
    <property type="match status" value="1"/>
</dbReference>
<feature type="site" description="Participates in the substrate recognition with KAPA and in a stacking interaction with the adenine ring of SAM" evidence="9">
    <location>
        <position position="15"/>
    </location>
</feature>
<feature type="binding site" evidence="9">
    <location>
        <position position="264"/>
    </location>
    <ligand>
        <name>substrate</name>
    </ligand>
</feature>
<feature type="binding site" evidence="9">
    <location>
        <begin position="299"/>
        <end position="300"/>
    </location>
    <ligand>
        <name>pyridoxal 5'-phosphate</name>
        <dbReference type="ChEBI" id="CHEBI:597326"/>
    </ligand>
</feature>
<comment type="pathway">
    <text evidence="2 9">Cofactor biosynthesis; biotin biosynthesis; 7,8-diaminononanoate from 8-amino-7-oxononanoate (SAM route): step 1/1.</text>
</comment>
<dbReference type="Gene3D" id="3.90.1150.10">
    <property type="entry name" value="Aspartate Aminotransferase, domain 1"/>
    <property type="match status" value="1"/>
</dbReference>
<gene>
    <name evidence="9 10" type="primary">bioA</name>
    <name evidence="10" type="ORF">FRY74_08070</name>
</gene>
<dbReference type="SUPFAM" id="SSF53383">
    <property type="entry name" value="PLP-dependent transferases"/>
    <property type="match status" value="1"/>
</dbReference>
<dbReference type="GO" id="GO:0004015">
    <property type="term" value="F:adenosylmethionine-8-amino-7-oxononanoate transaminase activity"/>
    <property type="evidence" value="ECO:0007669"/>
    <property type="project" value="UniProtKB-UniRule"/>
</dbReference>
<dbReference type="EMBL" id="VOOS01000003">
    <property type="protein sequence ID" value="TXB65369.1"/>
    <property type="molecule type" value="Genomic_DNA"/>
</dbReference>
<feature type="binding site" evidence="9">
    <location>
        <position position="389"/>
    </location>
    <ligand>
        <name>substrate</name>
    </ligand>
</feature>
<dbReference type="OrthoDB" id="9807885at2"/>
<feature type="binding site" evidence="9">
    <location>
        <position position="235"/>
    </location>
    <ligand>
        <name>pyridoxal 5'-phosphate</name>
        <dbReference type="ChEBI" id="CHEBI:597326"/>
    </ligand>
</feature>
<evidence type="ECO:0000256" key="5">
    <source>
        <dbReference type="ARBA" id="ARBA00022691"/>
    </source>
</evidence>
<dbReference type="GO" id="GO:0030170">
    <property type="term" value="F:pyridoxal phosphate binding"/>
    <property type="evidence" value="ECO:0007669"/>
    <property type="project" value="UniProtKB-UniRule"/>
</dbReference>
<feature type="binding site" evidence="9">
    <location>
        <position position="50"/>
    </location>
    <ligand>
        <name>substrate</name>
    </ligand>
</feature>
<dbReference type="PANTHER" id="PTHR42684">
    <property type="entry name" value="ADENOSYLMETHIONINE-8-AMINO-7-OXONONANOATE AMINOTRANSFERASE"/>
    <property type="match status" value="1"/>
</dbReference>
<dbReference type="NCBIfam" id="TIGR00508">
    <property type="entry name" value="bioA"/>
    <property type="match status" value="1"/>
</dbReference>
<protein>
    <recommendedName>
        <fullName evidence="9">Adenosylmethionine-8-amino-7-oxononanoate aminotransferase</fullName>
        <ecNumber evidence="9">2.6.1.62</ecNumber>
    </recommendedName>
    <alternativeName>
        <fullName evidence="9">7,8-diamino-pelargonic acid aminotransferase</fullName>
        <shortName evidence="9">DAPA AT</shortName>
        <shortName evidence="9">DAPA aminotransferase</shortName>
    </alternativeName>
    <alternativeName>
        <fullName evidence="9">7,8-diaminononanoate synthase</fullName>
        <shortName evidence="9">DANS</shortName>
    </alternativeName>
    <alternativeName>
        <fullName evidence="9">Diaminopelargonic acid synthase</fullName>
    </alternativeName>
</protein>
<reference evidence="10 11" key="1">
    <citation type="submission" date="2019-08" db="EMBL/GenBank/DDBJ databases">
        <title>Genome of Vicingus serpentipes NCIMB 15042.</title>
        <authorList>
            <person name="Bowman J.P."/>
        </authorList>
    </citation>
    <scope>NUCLEOTIDE SEQUENCE [LARGE SCALE GENOMIC DNA]</scope>
    <source>
        <strain evidence="10 11">NCIMB 15042</strain>
    </source>
</reference>
<dbReference type="HAMAP" id="MF_00834">
    <property type="entry name" value="BioA"/>
    <property type="match status" value="1"/>
</dbReference>
<dbReference type="InterPro" id="IPR015424">
    <property type="entry name" value="PyrdxlP-dep_Trfase"/>
</dbReference>
<keyword evidence="3 9" id="KW-0032">Aminotransferase</keyword>
<evidence type="ECO:0000256" key="2">
    <source>
        <dbReference type="ARBA" id="ARBA00005063"/>
    </source>
</evidence>
<dbReference type="UniPathway" id="UPA00078">
    <property type="reaction ID" value="UER00160"/>
</dbReference>
<dbReference type="InterPro" id="IPR005815">
    <property type="entry name" value="BioA"/>
</dbReference>
<name>A0A5C6RTN7_9FLAO</name>
<evidence type="ECO:0000256" key="3">
    <source>
        <dbReference type="ARBA" id="ARBA00022576"/>
    </source>
</evidence>
<sequence length="422" mass="47870">MNLQEKDKKYIWHPFTQMKTAPLNIPIVKGEGVYIYTENGTKILDAVSSWWTNIHGHSHPYIAEAVCEQFNTLEHVIFAGFTHPKAIELSERIIGKLPYLNKVFFSDNGSTAVEVAIKMAFQYWYNKKETKTKIIAFNHAYHGDTFGAMSVGGRDTFNNPFNPFLFDVEFIDVPTPGNENIVIQQLNEKVKNNDVAAFIFEPLVQGSAGMVMYASEILNELIVICKQHEVLCIADEVMTGFGRTGKFFATDYIENKPDIVSLSKGLTGGTMPLGLTVCSDKIYNEFLSDDHSKTFFHGHSFTGHPLACAASCASMDLMEKPETWQQIEMIIAEHQQFGKKLESYSLIKNVTQRGTIIAIEFDTGTNTSYFNNLRDVLYNYFLEKNILLRPLGNILYILPPYCITKDELNTIYDAIEEFLINY</sequence>
<dbReference type="GO" id="GO:0051537">
    <property type="term" value="F:2 iron, 2 sulfur cluster binding"/>
    <property type="evidence" value="ECO:0007669"/>
    <property type="project" value="UniProtKB-KW"/>
</dbReference>
<proteinExistence type="inferred from homology"/>
<dbReference type="Gene3D" id="3.40.640.10">
    <property type="entry name" value="Type I PLP-dependent aspartate aminotransferase-like (Major domain)"/>
    <property type="match status" value="1"/>
</dbReference>
<evidence type="ECO:0000256" key="4">
    <source>
        <dbReference type="ARBA" id="ARBA00022679"/>
    </source>
</evidence>
<feature type="binding site" evidence="9">
    <location>
        <position position="298"/>
    </location>
    <ligand>
        <name>substrate</name>
    </ligand>
</feature>
<comment type="function">
    <text evidence="9">Catalyzes the transfer of the alpha-amino group from S-adenosyl-L-methionine (SAM) to 7-keto-8-aminopelargonic acid (KAPA) to form 7,8-diaminopelargonic acid (DAPA). It is the only aminotransferase known to utilize SAM as an amino donor.</text>
</comment>
<dbReference type="PANTHER" id="PTHR42684:SF3">
    <property type="entry name" value="ADENOSYLMETHIONINE-8-AMINO-7-OXONONANOATE AMINOTRANSFERASE"/>
    <property type="match status" value="1"/>
</dbReference>
<dbReference type="InterPro" id="IPR015422">
    <property type="entry name" value="PyrdxlP-dep_Trfase_small"/>
</dbReference>
<dbReference type="InterPro" id="IPR005814">
    <property type="entry name" value="Aminotrans_3"/>
</dbReference>
<feature type="modified residue" description="N6-(pyridoxal phosphate)lysine" evidence="9">
    <location>
        <position position="264"/>
    </location>
</feature>
<evidence type="ECO:0000313" key="10">
    <source>
        <dbReference type="EMBL" id="TXB65369.1"/>
    </source>
</evidence>
<keyword evidence="7 9" id="KW-0663">Pyridoxal phosphate</keyword>
<dbReference type="FunFam" id="3.40.640.10:FF:000004">
    <property type="entry name" value="Acetylornithine aminotransferase"/>
    <property type="match status" value="1"/>
</dbReference>
<comment type="cofactor">
    <cofactor evidence="1 9">
        <name>pyridoxal 5'-phosphate</name>
        <dbReference type="ChEBI" id="CHEBI:597326"/>
    </cofactor>
</comment>
<dbReference type="RefSeq" id="WP_147100341.1">
    <property type="nucleotide sequence ID" value="NZ_VOOS01000003.1"/>
</dbReference>
<evidence type="ECO:0000256" key="6">
    <source>
        <dbReference type="ARBA" id="ARBA00022756"/>
    </source>
</evidence>
<dbReference type="Proteomes" id="UP000321721">
    <property type="component" value="Unassembled WGS sequence"/>
</dbReference>
<accession>A0A5C6RTN7</accession>
<dbReference type="InterPro" id="IPR049704">
    <property type="entry name" value="Aminotrans_3_PPA_site"/>
</dbReference>
<dbReference type="CDD" id="cd00610">
    <property type="entry name" value="OAT_like"/>
    <property type="match status" value="1"/>
</dbReference>
<dbReference type="NCBIfam" id="NF004624">
    <property type="entry name" value="PRK05964.1"/>
    <property type="match status" value="1"/>
</dbReference>
<comment type="subcellular location">
    <subcellularLocation>
        <location evidence="9">Cytoplasm</location>
    </subcellularLocation>
</comment>
<comment type="caution">
    <text evidence="10">The sequence shown here is derived from an EMBL/GenBank/DDBJ whole genome shotgun (WGS) entry which is preliminary data.</text>
</comment>
<keyword evidence="4 9" id="KW-0808">Transferase</keyword>
<dbReference type="GO" id="GO:0005737">
    <property type="term" value="C:cytoplasm"/>
    <property type="evidence" value="ECO:0007669"/>
    <property type="project" value="UniProtKB-SubCell"/>
</dbReference>
<keyword evidence="11" id="KW-1185">Reference proteome</keyword>
<evidence type="ECO:0000256" key="9">
    <source>
        <dbReference type="HAMAP-Rule" id="MF_00834"/>
    </source>
</evidence>
<dbReference type="PROSITE" id="PS00600">
    <property type="entry name" value="AA_TRANSFER_CLASS_3"/>
    <property type="match status" value="1"/>
</dbReference>
<organism evidence="10 11">
    <name type="scientific">Vicingus serpentipes</name>
    <dbReference type="NCBI Taxonomy" id="1926625"/>
    <lineage>
        <taxon>Bacteria</taxon>
        <taxon>Pseudomonadati</taxon>
        <taxon>Bacteroidota</taxon>
        <taxon>Flavobacteriia</taxon>
        <taxon>Flavobacteriales</taxon>
        <taxon>Vicingaceae</taxon>
        <taxon>Vicingus</taxon>
    </lineage>
</organism>
<keyword evidence="9" id="KW-0963">Cytoplasm</keyword>
<keyword evidence="5 9" id="KW-0949">S-adenosyl-L-methionine</keyword>
<feature type="binding site" evidence="9">
    <location>
        <position position="141"/>
    </location>
    <ligand>
        <name>substrate</name>
    </ligand>
</feature>
<dbReference type="EC" id="2.6.1.62" evidence="9"/>